<protein>
    <submittedName>
        <fullName evidence="2">Uncharacterized protein</fullName>
    </submittedName>
</protein>
<name>A0ABT9MBC9_9DEIO</name>
<organism evidence="2 3">
    <name type="scientific">Deinococcus enclensis</name>
    <dbReference type="NCBI Taxonomy" id="1049582"/>
    <lineage>
        <taxon>Bacteria</taxon>
        <taxon>Thermotogati</taxon>
        <taxon>Deinococcota</taxon>
        <taxon>Deinococci</taxon>
        <taxon>Deinococcales</taxon>
        <taxon>Deinococcaceae</taxon>
        <taxon>Deinococcus</taxon>
    </lineage>
</organism>
<evidence type="ECO:0000313" key="3">
    <source>
        <dbReference type="Proteomes" id="UP001232163"/>
    </source>
</evidence>
<dbReference type="EMBL" id="JAURUR010000002">
    <property type="protein sequence ID" value="MDP9763878.1"/>
    <property type="molecule type" value="Genomic_DNA"/>
</dbReference>
<reference evidence="2 3" key="1">
    <citation type="submission" date="2023-07" db="EMBL/GenBank/DDBJ databases">
        <title>Genomic Encyclopedia of Type Strains, Phase IV (KMG-IV): sequencing the most valuable type-strain genomes for metagenomic binning, comparative biology and taxonomic classification.</title>
        <authorList>
            <person name="Goeker M."/>
        </authorList>
    </citation>
    <scope>NUCLEOTIDE SEQUENCE [LARGE SCALE GENOMIC DNA]</scope>
    <source>
        <strain evidence="2 3">NIO-1023</strain>
    </source>
</reference>
<comment type="caution">
    <text evidence="2">The sequence shown here is derived from an EMBL/GenBank/DDBJ whole genome shotgun (WGS) entry which is preliminary data.</text>
</comment>
<sequence length="51" mass="5842">MKQPVRPVPTQSREERMRAWIIRNCFPAQPTDDAPPTEPVQPDVQKAKKTA</sequence>
<gene>
    <name evidence="2" type="ORF">QO006_001295</name>
</gene>
<proteinExistence type="predicted"/>
<dbReference type="RefSeq" id="WP_307465044.1">
    <property type="nucleotide sequence ID" value="NZ_JAURUR010000002.1"/>
</dbReference>
<feature type="region of interest" description="Disordered" evidence="1">
    <location>
        <begin position="27"/>
        <end position="51"/>
    </location>
</feature>
<accession>A0ABT9MBC9</accession>
<evidence type="ECO:0000313" key="2">
    <source>
        <dbReference type="EMBL" id="MDP9763878.1"/>
    </source>
</evidence>
<keyword evidence="3" id="KW-1185">Reference proteome</keyword>
<evidence type="ECO:0000256" key="1">
    <source>
        <dbReference type="SAM" id="MobiDB-lite"/>
    </source>
</evidence>
<dbReference type="Proteomes" id="UP001232163">
    <property type="component" value="Unassembled WGS sequence"/>
</dbReference>